<evidence type="ECO:0000313" key="2">
    <source>
        <dbReference type="EMBL" id="KAF2858826.1"/>
    </source>
</evidence>
<keyword evidence="3" id="KW-1185">Reference proteome</keyword>
<evidence type="ECO:0008006" key="4">
    <source>
        <dbReference type="Google" id="ProtNLM"/>
    </source>
</evidence>
<accession>A0A6A7BU10</accession>
<gene>
    <name evidence="2" type="ORF">K470DRAFT_116840</name>
</gene>
<proteinExistence type="predicted"/>
<dbReference type="EMBL" id="MU006002">
    <property type="protein sequence ID" value="KAF2858826.1"/>
    <property type="molecule type" value="Genomic_DNA"/>
</dbReference>
<protein>
    <recommendedName>
        <fullName evidence="4">Secreted protein</fullName>
    </recommendedName>
</protein>
<reference evidence="2" key="1">
    <citation type="journal article" date="2020" name="Stud. Mycol.">
        <title>101 Dothideomycetes genomes: a test case for predicting lifestyles and emergence of pathogens.</title>
        <authorList>
            <person name="Haridas S."/>
            <person name="Albert R."/>
            <person name="Binder M."/>
            <person name="Bloem J."/>
            <person name="Labutti K."/>
            <person name="Salamov A."/>
            <person name="Andreopoulos B."/>
            <person name="Baker S."/>
            <person name="Barry K."/>
            <person name="Bills G."/>
            <person name="Bluhm B."/>
            <person name="Cannon C."/>
            <person name="Castanera R."/>
            <person name="Culley D."/>
            <person name="Daum C."/>
            <person name="Ezra D."/>
            <person name="Gonzalez J."/>
            <person name="Henrissat B."/>
            <person name="Kuo A."/>
            <person name="Liang C."/>
            <person name="Lipzen A."/>
            <person name="Lutzoni F."/>
            <person name="Magnuson J."/>
            <person name="Mondo S."/>
            <person name="Nolan M."/>
            <person name="Ohm R."/>
            <person name="Pangilinan J."/>
            <person name="Park H.-J."/>
            <person name="Ramirez L."/>
            <person name="Alfaro M."/>
            <person name="Sun H."/>
            <person name="Tritt A."/>
            <person name="Yoshinaga Y."/>
            <person name="Zwiers L.-H."/>
            <person name="Turgeon B."/>
            <person name="Goodwin S."/>
            <person name="Spatafora J."/>
            <person name="Crous P."/>
            <person name="Grigoriev I."/>
        </authorList>
    </citation>
    <scope>NUCLEOTIDE SEQUENCE</scope>
    <source>
        <strain evidence="2">CBS 480.64</strain>
    </source>
</reference>
<name>A0A6A7BU10_9PEZI</name>
<sequence>MFVLNVLLSMIQGSTTAETSSFPSIPKPLSPNCFHARYTASEEKPFDRDQCTARFRSSCSLSAGSSMRTLMSASKVCSICPCRPRGRCPLMRSPALGVRLRTAWLFCDDGACSSIGGIRVARTSATSSGPTGTSAESFSACSSAETLDSLESSSGPGVVPDWMQGAATCGRLPSTRASIRLNLQILFNFAVMASSGGGCPFPRTPDPVWFF</sequence>
<feature type="chain" id="PRO_5025363947" description="Secreted protein" evidence="1">
    <location>
        <begin position="18"/>
        <end position="211"/>
    </location>
</feature>
<evidence type="ECO:0000256" key="1">
    <source>
        <dbReference type="SAM" id="SignalP"/>
    </source>
</evidence>
<dbReference type="Proteomes" id="UP000799421">
    <property type="component" value="Unassembled WGS sequence"/>
</dbReference>
<organism evidence="2 3">
    <name type="scientific">Piedraia hortae CBS 480.64</name>
    <dbReference type="NCBI Taxonomy" id="1314780"/>
    <lineage>
        <taxon>Eukaryota</taxon>
        <taxon>Fungi</taxon>
        <taxon>Dikarya</taxon>
        <taxon>Ascomycota</taxon>
        <taxon>Pezizomycotina</taxon>
        <taxon>Dothideomycetes</taxon>
        <taxon>Dothideomycetidae</taxon>
        <taxon>Capnodiales</taxon>
        <taxon>Piedraiaceae</taxon>
        <taxon>Piedraia</taxon>
    </lineage>
</organism>
<keyword evidence="1" id="KW-0732">Signal</keyword>
<dbReference type="AlphaFoldDB" id="A0A6A7BU10"/>
<evidence type="ECO:0000313" key="3">
    <source>
        <dbReference type="Proteomes" id="UP000799421"/>
    </source>
</evidence>
<feature type="signal peptide" evidence="1">
    <location>
        <begin position="1"/>
        <end position="17"/>
    </location>
</feature>